<keyword evidence="7" id="KW-0479">Metal-binding</keyword>
<dbReference type="EMBL" id="KV454406">
    <property type="protein sequence ID" value="ODQ68205.1"/>
    <property type="molecule type" value="Genomic_DNA"/>
</dbReference>
<feature type="domain" description="tRNase Z endonuclease" evidence="11">
    <location>
        <begin position="2"/>
        <end position="63"/>
    </location>
</feature>
<protein>
    <recommendedName>
        <fullName evidence="4">ribonuclease Z</fullName>
        <ecNumber evidence="4">3.1.26.11</ecNumber>
    </recommendedName>
</protein>
<reference evidence="12 13" key="1">
    <citation type="journal article" date="2016" name="Proc. Natl. Acad. Sci. U.S.A.">
        <title>Comparative genomics of biotechnologically important yeasts.</title>
        <authorList>
            <person name="Riley R."/>
            <person name="Haridas S."/>
            <person name="Wolfe K.H."/>
            <person name="Lopes M.R."/>
            <person name="Hittinger C.T."/>
            <person name="Goeker M."/>
            <person name="Salamov A.A."/>
            <person name="Wisecaver J.H."/>
            <person name="Long T.M."/>
            <person name="Calvey C.H."/>
            <person name="Aerts A.L."/>
            <person name="Barry K.W."/>
            <person name="Choi C."/>
            <person name="Clum A."/>
            <person name="Coughlan A.Y."/>
            <person name="Deshpande S."/>
            <person name="Douglass A.P."/>
            <person name="Hanson S.J."/>
            <person name="Klenk H.-P."/>
            <person name="LaButti K.M."/>
            <person name="Lapidus A."/>
            <person name="Lindquist E.A."/>
            <person name="Lipzen A.M."/>
            <person name="Meier-Kolthoff J.P."/>
            <person name="Ohm R.A."/>
            <person name="Otillar R.P."/>
            <person name="Pangilinan J.L."/>
            <person name="Peng Y."/>
            <person name="Rokas A."/>
            <person name="Rosa C.A."/>
            <person name="Scheuner C."/>
            <person name="Sibirny A.A."/>
            <person name="Slot J.C."/>
            <person name="Stielow J.B."/>
            <person name="Sun H."/>
            <person name="Kurtzman C.P."/>
            <person name="Blackwell M."/>
            <person name="Grigoriev I.V."/>
            <person name="Jeffries T.W."/>
        </authorList>
    </citation>
    <scope>NUCLEOTIDE SEQUENCE [LARGE SCALE GENOMIC DNA]</scope>
    <source>
        <strain evidence="12 13">DSM 6958</strain>
    </source>
</reference>
<organism evidence="12 13">
    <name type="scientific">Nadsonia fulvescens var. elongata DSM 6958</name>
    <dbReference type="NCBI Taxonomy" id="857566"/>
    <lineage>
        <taxon>Eukaryota</taxon>
        <taxon>Fungi</taxon>
        <taxon>Dikarya</taxon>
        <taxon>Ascomycota</taxon>
        <taxon>Saccharomycotina</taxon>
        <taxon>Dipodascomycetes</taxon>
        <taxon>Dipodascales</taxon>
        <taxon>Dipodascales incertae sedis</taxon>
        <taxon>Nadsonia</taxon>
    </lineage>
</organism>
<evidence type="ECO:0000256" key="4">
    <source>
        <dbReference type="ARBA" id="ARBA00012477"/>
    </source>
</evidence>
<dbReference type="CDD" id="cd07718">
    <property type="entry name" value="RNaseZ_ELAC1_ELAC2-C-term-like_MBL-fold"/>
    <property type="match status" value="1"/>
</dbReference>
<evidence type="ECO:0000256" key="10">
    <source>
        <dbReference type="ARBA" id="ARBA00022833"/>
    </source>
</evidence>
<dbReference type="STRING" id="857566.A0A1E3PRZ3"/>
<name>A0A1E3PRZ3_9ASCO</name>
<keyword evidence="5" id="KW-0819">tRNA processing</keyword>
<keyword evidence="13" id="KW-1185">Reference proteome</keyword>
<evidence type="ECO:0000259" key="11">
    <source>
        <dbReference type="Pfam" id="PF13691"/>
    </source>
</evidence>
<evidence type="ECO:0000313" key="12">
    <source>
        <dbReference type="EMBL" id="ODQ68205.1"/>
    </source>
</evidence>
<accession>A0A1E3PRZ3</accession>
<dbReference type="SUPFAM" id="SSF56281">
    <property type="entry name" value="Metallo-hydrolase/oxidoreductase"/>
    <property type="match status" value="2"/>
</dbReference>
<dbReference type="InterPro" id="IPR047151">
    <property type="entry name" value="RNZ2-like"/>
</dbReference>
<comment type="similarity">
    <text evidence="3">Belongs to the RNase Z family.</text>
</comment>
<dbReference type="EC" id="3.1.26.11" evidence="4"/>
<dbReference type="Gene3D" id="3.60.15.10">
    <property type="entry name" value="Ribonuclease Z/Hydroxyacylglutathione hydrolase-like"/>
    <property type="match status" value="2"/>
</dbReference>
<evidence type="ECO:0000256" key="6">
    <source>
        <dbReference type="ARBA" id="ARBA00022722"/>
    </source>
</evidence>
<sequence length="774" mass="87237">PVTHPTSDTSSPLLLIQSDSVKQYLIGQVCEGTQRSILENKIRIPRIENIFLTGRLTWDSMGGLPGFILTVADMGKVNLNLITGNDNIKWACDTWRSFIFRFGLNLGAKSVEDLDSFIDSNINITPVLITPKVSSVTTSTWSTSSLSAETEELESRRREEYIQTVETIFTNMFPATGKIQDELANQVASKLSRLSLPSLTSESINITNKVSTCYIVQEHNTRGKFLPQLAKMLGIKPGIAFSQLTNGKSVLATDGTTLVHPHQVMEPERVNPRILVIDCPDEEYIDSIVNCQHWRRLLSDASKVEVGVVYHFLGKTINPFEPDSAYLEFIRSFPASTMHFISHHSYCPDNLSFQSSSYLIAKLNHVNPENFSLPHSDAAILIIPEIKNDSGETLKVFPLIKNEPLKINPICEYEYDSETGSAGKNYGKEDWEKVKVNEIAPITSRLPEILQNCAPSLTNNPFIDEVETITLGTGSAIPGKYRNVASNLIRVPNAIDLTTSAVTSYTSLVLDCGEGTLGTMKRVFGPEETDKVFKELRLLYLSHLHADHHLGSISVLKEWVKKKAGTQEADLEDENDTLYILGPWQYENFLKEWGQLERELGVSLKHKMRYISLDKFMADFSSLPELEDQLEESLLSTETKRSTRVRSKSRPVSPFFQKQITRMYESLKIKKITTCWAIHCEWAYCVTVEFESGFKLSYSGDTRPSNMFARIGQGTNLMIHEATFENGLELEAKKKKHSTIGEAIRVGKRMKAENILLTHFSQRYPKMPEVRDNK</sequence>
<evidence type="ECO:0000256" key="1">
    <source>
        <dbReference type="ARBA" id="ARBA00000402"/>
    </source>
</evidence>
<keyword evidence="6" id="KW-0540">Nuclease</keyword>
<proteinExistence type="inferred from homology"/>
<dbReference type="GO" id="GO:0042781">
    <property type="term" value="F:3'-tRNA processing endoribonuclease activity"/>
    <property type="evidence" value="ECO:0007669"/>
    <property type="project" value="UniProtKB-EC"/>
</dbReference>
<dbReference type="InterPro" id="IPR027794">
    <property type="entry name" value="tRNase_Z_dom"/>
</dbReference>
<keyword evidence="8" id="KW-0255">Endonuclease</keyword>
<evidence type="ECO:0000256" key="2">
    <source>
        <dbReference type="ARBA" id="ARBA00001947"/>
    </source>
</evidence>
<dbReference type="GO" id="GO:1990180">
    <property type="term" value="P:mitochondrial tRNA 3'-end processing"/>
    <property type="evidence" value="ECO:0007669"/>
    <property type="project" value="TreeGrafter"/>
</dbReference>
<dbReference type="Pfam" id="PF13691">
    <property type="entry name" value="Lactamase_B_4"/>
    <property type="match status" value="1"/>
</dbReference>
<dbReference type="InterPro" id="IPR036866">
    <property type="entry name" value="RibonucZ/Hydroxyglut_hydro"/>
</dbReference>
<gene>
    <name evidence="12" type="ORF">NADFUDRAFT_4557</name>
</gene>
<feature type="non-terminal residue" evidence="12">
    <location>
        <position position="774"/>
    </location>
</feature>
<evidence type="ECO:0000256" key="8">
    <source>
        <dbReference type="ARBA" id="ARBA00022759"/>
    </source>
</evidence>
<keyword evidence="9" id="KW-0378">Hydrolase</keyword>
<evidence type="ECO:0000313" key="13">
    <source>
        <dbReference type="Proteomes" id="UP000095009"/>
    </source>
</evidence>
<dbReference type="OrthoDB" id="527344at2759"/>
<dbReference type="PANTHER" id="PTHR12553">
    <property type="entry name" value="ZINC PHOSPHODIESTERASE ELAC PROTEIN 2"/>
    <property type="match status" value="1"/>
</dbReference>
<evidence type="ECO:0000256" key="5">
    <source>
        <dbReference type="ARBA" id="ARBA00022694"/>
    </source>
</evidence>
<evidence type="ECO:0000256" key="9">
    <source>
        <dbReference type="ARBA" id="ARBA00022801"/>
    </source>
</evidence>
<feature type="non-terminal residue" evidence="12">
    <location>
        <position position="1"/>
    </location>
</feature>
<dbReference type="GO" id="GO:0005739">
    <property type="term" value="C:mitochondrion"/>
    <property type="evidence" value="ECO:0007669"/>
    <property type="project" value="TreeGrafter"/>
</dbReference>
<dbReference type="PANTHER" id="PTHR12553:SF49">
    <property type="entry name" value="ZINC PHOSPHODIESTERASE ELAC PROTEIN 2"/>
    <property type="match status" value="1"/>
</dbReference>
<keyword evidence="10" id="KW-0862">Zinc</keyword>
<evidence type="ECO:0000256" key="7">
    <source>
        <dbReference type="ARBA" id="ARBA00022723"/>
    </source>
</evidence>
<dbReference type="GO" id="GO:0046872">
    <property type="term" value="F:metal ion binding"/>
    <property type="evidence" value="ECO:0007669"/>
    <property type="project" value="UniProtKB-KW"/>
</dbReference>
<dbReference type="AlphaFoldDB" id="A0A1E3PRZ3"/>
<evidence type="ECO:0000256" key="3">
    <source>
        <dbReference type="ARBA" id="ARBA00007823"/>
    </source>
</evidence>
<comment type="catalytic activity">
    <reaction evidence="1">
        <text>Endonucleolytic cleavage of RNA, removing extra 3' nucleotides from tRNA precursor, generating 3' termini of tRNAs. A 3'-hydroxy group is left at the tRNA terminus and a 5'-phosphoryl group is left at the trailer molecule.</text>
        <dbReference type="EC" id="3.1.26.11"/>
    </reaction>
</comment>
<dbReference type="Proteomes" id="UP000095009">
    <property type="component" value="Unassembled WGS sequence"/>
</dbReference>
<comment type="cofactor">
    <cofactor evidence="2">
        <name>Zn(2+)</name>
        <dbReference type="ChEBI" id="CHEBI:29105"/>
    </cofactor>
</comment>